<dbReference type="OMA" id="SNCKARN"/>
<protein>
    <recommendedName>
        <fullName evidence="5">SH3 domain-containing protein</fullName>
    </recommendedName>
</protein>
<keyword evidence="2 3" id="KW-0728">SH3 domain</keyword>
<dbReference type="InterPro" id="IPR033643">
    <property type="entry name" value="SYLF_SH3YL1-like"/>
</dbReference>
<dbReference type="Gene3D" id="2.30.30.40">
    <property type="entry name" value="SH3 Domains"/>
    <property type="match status" value="1"/>
</dbReference>
<dbReference type="eggNOG" id="KOG1843">
    <property type="taxonomic scope" value="Eukaryota"/>
</dbReference>
<dbReference type="STRING" id="578462.A0A0L0T9F9"/>
<dbReference type="GO" id="GO:0035091">
    <property type="term" value="F:phosphatidylinositol binding"/>
    <property type="evidence" value="ECO:0007669"/>
    <property type="project" value="TreeGrafter"/>
</dbReference>
<dbReference type="PANTHER" id="PTHR15629:SF2">
    <property type="entry name" value="SH3 DOMAIN-CONTAINING YSC84-LIKE PROTEIN 1"/>
    <property type="match status" value="1"/>
</dbReference>
<dbReference type="EMBL" id="GG745371">
    <property type="protein sequence ID" value="KNE71356.1"/>
    <property type="molecule type" value="Genomic_DNA"/>
</dbReference>
<evidence type="ECO:0000256" key="1">
    <source>
        <dbReference type="ARBA" id="ARBA00007761"/>
    </source>
</evidence>
<dbReference type="Pfam" id="PF00018">
    <property type="entry name" value="SH3_1"/>
    <property type="match status" value="1"/>
</dbReference>
<name>A0A0L0T9F9_ALLM3</name>
<proteinExistence type="inferred from homology"/>
<feature type="region of interest" description="Disordered" evidence="4">
    <location>
        <begin position="219"/>
        <end position="289"/>
    </location>
</feature>
<dbReference type="SMART" id="SM00326">
    <property type="entry name" value="SH3"/>
    <property type="match status" value="1"/>
</dbReference>
<dbReference type="FunFam" id="2.30.30.40:FF:000100">
    <property type="entry name" value="SH3 domain-containing YSC84-like protein 1"/>
    <property type="match status" value="1"/>
</dbReference>
<dbReference type="Proteomes" id="UP000054350">
    <property type="component" value="Unassembled WGS sequence"/>
</dbReference>
<evidence type="ECO:0000256" key="4">
    <source>
        <dbReference type="SAM" id="MobiDB-lite"/>
    </source>
</evidence>
<feature type="compositionally biased region" description="Polar residues" evidence="4">
    <location>
        <begin position="256"/>
        <end position="274"/>
    </location>
</feature>
<comment type="similarity">
    <text evidence="1">Belongs to the SH3YL1 family.</text>
</comment>
<sequence length="420" mass="42888">MKNPLPQNLGAECRKCAKILNQFIKPGISGKGMPTDQFIPWDILHKARGIAILTVVKAGFMWAGKAGSGLVIARLPDGGWSAPSAIGTAGMSFGGQIGAEVTDFVIVLNTEAAVKAFSHGGNVTLGGGLSVAAGPYGRTAEASATAKNMAAVYSYSKSKGLFAGISIEGSVILERKDANEKFYGRPVKAKELLSGTVPAPALANDLYAALDLATTVPSSAEPSVAGETPSVTSLPTPISTPATKPLASPPPAGVTISGSGVPTLSSSGVPTLSGASPAHSAIDHRPSLDSVASPAVSAIDSTANKRPSMIVASQTSTSSRPSSSIVVPPAAVGVSPATPPTVAPRPETAVALFDFEAQQEGDLGFRKGDMITVLKRGTTQDEWWFGRCQGREGSFPANYCSLSGTNARTRGSLVSSISFH</sequence>
<accession>A0A0L0T9F9</accession>
<evidence type="ECO:0000313" key="7">
    <source>
        <dbReference type="Proteomes" id="UP000054350"/>
    </source>
</evidence>
<dbReference type="SUPFAM" id="SSF50044">
    <property type="entry name" value="SH3-domain"/>
    <property type="match status" value="1"/>
</dbReference>
<dbReference type="InterPro" id="IPR036028">
    <property type="entry name" value="SH3-like_dom_sf"/>
</dbReference>
<dbReference type="InterPro" id="IPR051702">
    <property type="entry name" value="SH3_domain_YSC84-like"/>
</dbReference>
<dbReference type="VEuPathDB" id="FungiDB:AMAG_15589"/>
<dbReference type="PROSITE" id="PS50002">
    <property type="entry name" value="SH3"/>
    <property type="match status" value="1"/>
</dbReference>
<gene>
    <name evidence="6" type="ORF">AMAG_15589</name>
</gene>
<evidence type="ECO:0000313" key="6">
    <source>
        <dbReference type="EMBL" id="KNE71356.1"/>
    </source>
</evidence>
<dbReference type="PRINTS" id="PR00452">
    <property type="entry name" value="SH3DOMAIN"/>
</dbReference>
<dbReference type="GO" id="GO:0051666">
    <property type="term" value="P:actin cortical patch localization"/>
    <property type="evidence" value="ECO:0007669"/>
    <property type="project" value="UniProtKB-ARBA"/>
</dbReference>
<dbReference type="CDD" id="cd11525">
    <property type="entry name" value="SYLF_SH3YL1_like"/>
    <property type="match status" value="1"/>
</dbReference>
<evidence type="ECO:0000259" key="5">
    <source>
        <dbReference type="PROSITE" id="PS50002"/>
    </source>
</evidence>
<feature type="domain" description="SH3" evidence="5">
    <location>
        <begin position="344"/>
        <end position="405"/>
    </location>
</feature>
<dbReference type="Pfam" id="PF04366">
    <property type="entry name" value="Ysc84"/>
    <property type="match status" value="1"/>
</dbReference>
<organism evidence="6 7">
    <name type="scientific">Allomyces macrogynus (strain ATCC 38327)</name>
    <name type="common">Allomyces javanicus var. macrogynus</name>
    <dbReference type="NCBI Taxonomy" id="578462"/>
    <lineage>
        <taxon>Eukaryota</taxon>
        <taxon>Fungi</taxon>
        <taxon>Fungi incertae sedis</taxon>
        <taxon>Blastocladiomycota</taxon>
        <taxon>Blastocladiomycetes</taxon>
        <taxon>Blastocladiales</taxon>
        <taxon>Blastocladiaceae</taxon>
        <taxon>Allomyces</taxon>
    </lineage>
</organism>
<reference evidence="6 7" key="1">
    <citation type="submission" date="2009-11" db="EMBL/GenBank/DDBJ databases">
        <title>Annotation of Allomyces macrogynus ATCC 38327.</title>
        <authorList>
            <consortium name="The Broad Institute Genome Sequencing Platform"/>
            <person name="Russ C."/>
            <person name="Cuomo C."/>
            <person name="Burger G."/>
            <person name="Gray M.W."/>
            <person name="Holland P.W.H."/>
            <person name="King N."/>
            <person name="Lang F.B.F."/>
            <person name="Roger A.J."/>
            <person name="Ruiz-Trillo I."/>
            <person name="Young S.K."/>
            <person name="Zeng Q."/>
            <person name="Gargeya S."/>
            <person name="Fitzgerald M."/>
            <person name="Haas B."/>
            <person name="Abouelleil A."/>
            <person name="Alvarado L."/>
            <person name="Arachchi H.M."/>
            <person name="Berlin A."/>
            <person name="Chapman S.B."/>
            <person name="Gearin G."/>
            <person name="Goldberg J."/>
            <person name="Griggs A."/>
            <person name="Gujja S."/>
            <person name="Hansen M."/>
            <person name="Heiman D."/>
            <person name="Howarth C."/>
            <person name="Larimer J."/>
            <person name="Lui A."/>
            <person name="MacDonald P.J.P."/>
            <person name="McCowen C."/>
            <person name="Montmayeur A."/>
            <person name="Murphy C."/>
            <person name="Neiman D."/>
            <person name="Pearson M."/>
            <person name="Priest M."/>
            <person name="Roberts A."/>
            <person name="Saif S."/>
            <person name="Shea T."/>
            <person name="Sisk P."/>
            <person name="Stolte C."/>
            <person name="Sykes S."/>
            <person name="Wortman J."/>
            <person name="Nusbaum C."/>
            <person name="Birren B."/>
        </authorList>
    </citation>
    <scope>NUCLEOTIDE SEQUENCE [LARGE SCALE GENOMIC DNA]</scope>
    <source>
        <strain evidence="6 7">ATCC 38327</strain>
    </source>
</reference>
<dbReference type="PANTHER" id="PTHR15629">
    <property type="entry name" value="SH3YL1 PROTEIN"/>
    <property type="match status" value="1"/>
</dbReference>
<evidence type="ECO:0000256" key="2">
    <source>
        <dbReference type="ARBA" id="ARBA00022443"/>
    </source>
</evidence>
<feature type="compositionally biased region" description="Polar residues" evidence="4">
    <location>
        <begin position="229"/>
        <end position="242"/>
    </location>
</feature>
<dbReference type="InterPro" id="IPR001452">
    <property type="entry name" value="SH3_domain"/>
</dbReference>
<keyword evidence="7" id="KW-1185">Reference proteome</keyword>
<dbReference type="AlphaFoldDB" id="A0A0L0T9F9"/>
<reference evidence="7" key="2">
    <citation type="submission" date="2009-11" db="EMBL/GenBank/DDBJ databases">
        <title>The Genome Sequence of Allomyces macrogynus strain ATCC 38327.</title>
        <authorList>
            <consortium name="The Broad Institute Genome Sequencing Platform"/>
            <person name="Russ C."/>
            <person name="Cuomo C."/>
            <person name="Shea T."/>
            <person name="Young S.K."/>
            <person name="Zeng Q."/>
            <person name="Koehrsen M."/>
            <person name="Haas B."/>
            <person name="Borodovsky M."/>
            <person name="Guigo R."/>
            <person name="Alvarado L."/>
            <person name="Berlin A."/>
            <person name="Borenstein D."/>
            <person name="Chen Z."/>
            <person name="Engels R."/>
            <person name="Freedman E."/>
            <person name="Gellesch M."/>
            <person name="Goldberg J."/>
            <person name="Griggs A."/>
            <person name="Gujja S."/>
            <person name="Heiman D."/>
            <person name="Hepburn T."/>
            <person name="Howarth C."/>
            <person name="Jen D."/>
            <person name="Larson L."/>
            <person name="Lewis B."/>
            <person name="Mehta T."/>
            <person name="Park D."/>
            <person name="Pearson M."/>
            <person name="Roberts A."/>
            <person name="Saif S."/>
            <person name="Shenoy N."/>
            <person name="Sisk P."/>
            <person name="Stolte C."/>
            <person name="Sykes S."/>
            <person name="Walk T."/>
            <person name="White J."/>
            <person name="Yandava C."/>
            <person name="Burger G."/>
            <person name="Gray M.W."/>
            <person name="Holland P.W.H."/>
            <person name="King N."/>
            <person name="Lang F.B.F."/>
            <person name="Roger A.J."/>
            <person name="Ruiz-Trillo I."/>
            <person name="Lander E."/>
            <person name="Nusbaum C."/>
        </authorList>
    </citation>
    <scope>NUCLEOTIDE SEQUENCE [LARGE SCALE GENOMIC DNA]</scope>
    <source>
        <strain evidence="7">ATCC 38327</strain>
    </source>
</reference>
<evidence type="ECO:0000256" key="3">
    <source>
        <dbReference type="PROSITE-ProRule" id="PRU00192"/>
    </source>
</evidence>
<dbReference type="OrthoDB" id="443981at2759"/>
<dbReference type="InterPro" id="IPR007461">
    <property type="entry name" value="Ysc84_actin-binding"/>
</dbReference>